<dbReference type="AlphaFoldDB" id="A0A1G1W216"/>
<name>A0A1G1W216_9BACT</name>
<evidence type="ECO:0000313" key="3">
    <source>
        <dbReference type="Proteomes" id="UP000176299"/>
    </source>
</evidence>
<accession>A0A1G1W216</accession>
<proteinExistence type="predicted"/>
<organism evidence="2 3">
    <name type="scientific">Candidatus Woykebacteria bacterium GWA1_44_8</name>
    <dbReference type="NCBI Taxonomy" id="1802591"/>
    <lineage>
        <taxon>Bacteria</taxon>
        <taxon>Candidatus Woykeibacteriota</taxon>
    </lineage>
</organism>
<evidence type="ECO:0008006" key="4">
    <source>
        <dbReference type="Google" id="ProtNLM"/>
    </source>
</evidence>
<dbReference type="STRING" id="1802591.A2113_04150"/>
<gene>
    <name evidence="2" type="ORF">A2113_04150</name>
</gene>
<feature type="compositionally biased region" description="Basic and acidic residues" evidence="1">
    <location>
        <begin position="16"/>
        <end position="26"/>
    </location>
</feature>
<comment type="caution">
    <text evidence="2">The sequence shown here is derived from an EMBL/GenBank/DDBJ whole genome shotgun (WGS) entry which is preliminary data.</text>
</comment>
<protein>
    <recommendedName>
        <fullName evidence="4">Transcription elongation factor GreA/GreB C-terminal domain-containing protein</fullName>
    </recommendedName>
</protein>
<dbReference type="Proteomes" id="UP000176299">
    <property type="component" value="Unassembled WGS sequence"/>
</dbReference>
<sequence length="147" mass="16790">MERRRGGQSHTFGGGTEERFSVGDLGDRASDAQRRVERWLYRSQLERCQALLQQVRVGEPAEKVKIVERGTQVTFIIEGEKRPQTLVIPNVGLTIPGFSVPYMLHPDCLVARAMLGKRVGQRIKVQTRKGEQWIRIILARRLRERAG</sequence>
<reference evidence="2 3" key="1">
    <citation type="journal article" date="2016" name="Nat. Commun.">
        <title>Thousands of microbial genomes shed light on interconnected biogeochemical processes in an aquifer system.</title>
        <authorList>
            <person name="Anantharaman K."/>
            <person name="Brown C.T."/>
            <person name="Hug L.A."/>
            <person name="Sharon I."/>
            <person name="Castelle C.J."/>
            <person name="Probst A.J."/>
            <person name="Thomas B.C."/>
            <person name="Singh A."/>
            <person name="Wilkins M.J."/>
            <person name="Karaoz U."/>
            <person name="Brodie E.L."/>
            <person name="Williams K.H."/>
            <person name="Hubbard S.S."/>
            <person name="Banfield J.F."/>
        </authorList>
    </citation>
    <scope>NUCLEOTIDE SEQUENCE [LARGE SCALE GENOMIC DNA]</scope>
</reference>
<dbReference type="EMBL" id="MHCN01000011">
    <property type="protein sequence ID" value="OGY21716.1"/>
    <property type="molecule type" value="Genomic_DNA"/>
</dbReference>
<feature type="region of interest" description="Disordered" evidence="1">
    <location>
        <begin position="1"/>
        <end position="26"/>
    </location>
</feature>
<evidence type="ECO:0000256" key="1">
    <source>
        <dbReference type="SAM" id="MobiDB-lite"/>
    </source>
</evidence>
<evidence type="ECO:0000313" key="2">
    <source>
        <dbReference type="EMBL" id="OGY21716.1"/>
    </source>
</evidence>